<evidence type="ECO:0000256" key="5">
    <source>
        <dbReference type="SAM" id="MobiDB-lite"/>
    </source>
</evidence>
<dbReference type="GO" id="GO:0042276">
    <property type="term" value="P:error-prone translesion synthesis"/>
    <property type="evidence" value="ECO:0007669"/>
    <property type="project" value="InterPro"/>
</dbReference>
<sequence>MSDRKAFSEILEKLHQGRSRRTEDTATGSRAVYNKQKAVSKGASRETLSKATRGQDKGVENCRSRACINKQPKSLDCGDLAQRYGELHLTKIDAVVPPSCEKACGALPDAPMGPTKAYSPRKSQEAQDNIMTTDKQKLAAEAYSAALQALNNPQPLSGVPRLQPGGQPSVASPAVEVIVQCSPSKAANSLAGPSSSCAGSCRPPTAQGLSPGAVPIAAGQPWAAPSASGQQLGGSGQRGASWPQGPAQTLPDTAQHAQHGGQACSTARPAVQAYLEALGQPGSAQAAAADAGQHRHPHVFQRFSRQQEAMHFADGMNAERRAQAQAAPGQLTQQMDAMEAGIIKIEPVQGSPLGCPPARCAQARRPEDPVKVFCQEQPSRDGKFYRSFVAADYAGLWLHYEHAQQRHFYEVVREGTPCHLYFDLEYVPEHNPTFDGPSMVLLLVELVRKAMREQWGLELEDSWVWELDSSSPAKWSRHLIVTCPHHAFASNLAMGDFVRGLLTPEQAARFRVLKPDGRSHGDRCYTCFVDLAVYSRNRHFRMAWSSKGGKPFLLVPTDRFAAATAGAVPREVLQRTLVMSVDSCAQVLELCTATDAHSAPSAAAVPVSDTAEVLEVLRRASQAVKVTWKTDELDKENKDPMPAAAMRQWAEGAIALVEGIAAERAGGQAASVRTVRLCGAAGLVALSMIGPGAHFCENVGRAHRSNYVYFVVNLRNAQYAQKCHDPDCVHFRSEWMPLPRALVLQSQAS</sequence>
<reference evidence="6 7" key="1">
    <citation type="submission" date="2023-10" db="EMBL/GenBank/DDBJ databases">
        <authorList>
            <person name="Maclean D."/>
            <person name="Macfadyen A."/>
        </authorList>
    </citation>
    <scope>NUCLEOTIDE SEQUENCE [LARGE SCALE GENOMIC DNA]</scope>
</reference>
<dbReference type="GO" id="GO:0005634">
    <property type="term" value="C:nucleus"/>
    <property type="evidence" value="ECO:0007669"/>
    <property type="project" value="TreeGrafter"/>
</dbReference>
<evidence type="ECO:0000313" key="6">
    <source>
        <dbReference type="EMBL" id="CAK0784175.1"/>
    </source>
</evidence>
<dbReference type="Pfam" id="PF03121">
    <property type="entry name" value="Herpes_UL52"/>
    <property type="match status" value="1"/>
</dbReference>
<feature type="region of interest" description="Disordered" evidence="5">
    <location>
        <begin position="212"/>
        <end position="265"/>
    </location>
</feature>
<dbReference type="EC" id="2.7.7.102" evidence="3"/>
<dbReference type="GO" id="GO:0003682">
    <property type="term" value="F:chromatin binding"/>
    <property type="evidence" value="ECO:0007669"/>
    <property type="project" value="TreeGrafter"/>
</dbReference>
<evidence type="ECO:0000313" key="7">
    <source>
        <dbReference type="Proteomes" id="UP001314263"/>
    </source>
</evidence>
<feature type="region of interest" description="Disordered" evidence="5">
    <location>
        <begin position="36"/>
        <end position="60"/>
    </location>
</feature>
<evidence type="ECO:0000256" key="2">
    <source>
        <dbReference type="ARBA" id="ARBA00044677"/>
    </source>
</evidence>
<feature type="compositionally biased region" description="Basic and acidic residues" evidence="5">
    <location>
        <begin position="43"/>
        <end position="60"/>
    </location>
</feature>
<protein>
    <recommendedName>
        <fullName evidence="1">DNA-directed primase/polymerase protein</fullName>
        <ecNumber evidence="3">2.7.7.102</ecNumber>
    </recommendedName>
</protein>
<keyword evidence="7" id="KW-1185">Reference proteome</keyword>
<dbReference type="GO" id="GO:0009411">
    <property type="term" value="P:response to UV"/>
    <property type="evidence" value="ECO:0007669"/>
    <property type="project" value="TreeGrafter"/>
</dbReference>
<evidence type="ECO:0000256" key="4">
    <source>
        <dbReference type="ARBA" id="ARBA00047303"/>
    </source>
</evidence>
<evidence type="ECO:0000256" key="1">
    <source>
        <dbReference type="ARBA" id="ARBA00026139"/>
    </source>
</evidence>
<feature type="compositionally biased region" description="Polar residues" evidence="5">
    <location>
        <begin position="246"/>
        <end position="256"/>
    </location>
</feature>
<dbReference type="PANTHER" id="PTHR31399">
    <property type="entry name" value="DNA-DIRECTED PRIMASE / POLYMERASE PROTEIN"/>
    <property type="match status" value="1"/>
</dbReference>
<comment type="caution">
    <text evidence="6">The sequence shown here is derived from an EMBL/GenBank/DDBJ whole genome shotgun (WGS) entry which is preliminary data.</text>
</comment>
<dbReference type="GO" id="GO:0003887">
    <property type="term" value="F:DNA-directed DNA polymerase activity"/>
    <property type="evidence" value="ECO:0007669"/>
    <property type="project" value="UniProtKB-EC"/>
</dbReference>
<name>A0AAV1IDU8_9CHLO</name>
<proteinExistence type="predicted"/>
<dbReference type="AlphaFoldDB" id="A0AAV1IDU8"/>
<comment type="catalytic activity">
    <reaction evidence="4">
        <text>DNA(n) + a 2'-deoxyribonucleoside 5'-triphosphate = DNA(n+1) + diphosphate</text>
        <dbReference type="Rhea" id="RHEA:22508"/>
        <dbReference type="Rhea" id="RHEA-COMP:17339"/>
        <dbReference type="Rhea" id="RHEA-COMP:17340"/>
        <dbReference type="ChEBI" id="CHEBI:33019"/>
        <dbReference type="ChEBI" id="CHEBI:61560"/>
        <dbReference type="ChEBI" id="CHEBI:173112"/>
        <dbReference type="EC" id="2.7.7.7"/>
    </reaction>
    <physiologicalReaction direction="left-to-right" evidence="4">
        <dbReference type="Rhea" id="RHEA:22509"/>
    </physiologicalReaction>
</comment>
<dbReference type="InterPro" id="IPR044917">
    <property type="entry name" value="PRIMPOL"/>
</dbReference>
<dbReference type="PANTHER" id="PTHR31399:SF0">
    <property type="entry name" value="DNA-DIRECTED PRIMASE_POLYMERASE PROTEIN"/>
    <property type="match status" value="1"/>
</dbReference>
<organism evidence="6 7">
    <name type="scientific">Coccomyxa viridis</name>
    <dbReference type="NCBI Taxonomy" id="1274662"/>
    <lineage>
        <taxon>Eukaryota</taxon>
        <taxon>Viridiplantae</taxon>
        <taxon>Chlorophyta</taxon>
        <taxon>core chlorophytes</taxon>
        <taxon>Trebouxiophyceae</taxon>
        <taxon>Trebouxiophyceae incertae sedis</taxon>
        <taxon>Coccomyxaceae</taxon>
        <taxon>Coccomyxa</taxon>
    </lineage>
</organism>
<dbReference type="Proteomes" id="UP001314263">
    <property type="component" value="Unassembled WGS sequence"/>
</dbReference>
<comment type="catalytic activity">
    <reaction evidence="2">
        <text>ssDNA + n NTP = ssDNA/pppN(pN)n-1 hybrid + (n-1) diphosphate.</text>
        <dbReference type="EC" id="2.7.7.102"/>
    </reaction>
</comment>
<dbReference type="GO" id="GO:0031297">
    <property type="term" value="P:replication fork processing"/>
    <property type="evidence" value="ECO:0007669"/>
    <property type="project" value="TreeGrafter"/>
</dbReference>
<accession>A0AAV1IDU8</accession>
<dbReference type="EMBL" id="CAUYUE010000010">
    <property type="protein sequence ID" value="CAK0784175.1"/>
    <property type="molecule type" value="Genomic_DNA"/>
</dbReference>
<evidence type="ECO:0000256" key="3">
    <source>
        <dbReference type="ARBA" id="ARBA00044768"/>
    </source>
</evidence>
<dbReference type="GO" id="GO:0005759">
    <property type="term" value="C:mitochondrial matrix"/>
    <property type="evidence" value="ECO:0007669"/>
    <property type="project" value="TreeGrafter"/>
</dbReference>
<gene>
    <name evidence="6" type="ORF">CVIRNUC_007378</name>
</gene>
<dbReference type="GO" id="GO:0006264">
    <property type="term" value="P:mitochondrial DNA replication"/>
    <property type="evidence" value="ECO:0007669"/>
    <property type="project" value="TreeGrafter"/>
</dbReference>